<protein>
    <submittedName>
        <fullName evidence="1">Uncharacterized protein</fullName>
    </submittedName>
</protein>
<evidence type="ECO:0000313" key="2">
    <source>
        <dbReference type="Proteomes" id="UP001530315"/>
    </source>
</evidence>
<evidence type="ECO:0000313" key="1">
    <source>
        <dbReference type="EMBL" id="KAL3775260.1"/>
    </source>
</evidence>
<comment type="caution">
    <text evidence="1">The sequence shown here is derived from an EMBL/GenBank/DDBJ whole genome shotgun (WGS) entry which is preliminary data.</text>
</comment>
<dbReference type="AlphaFoldDB" id="A0ABD3NNA1"/>
<reference evidence="1 2" key="1">
    <citation type="submission" date="2024-10" db="EMBL/GenBank/DDBJ databases">
        <title>Updated reference genomes for cyclostephanoid diatoms.</title>
        <authorList>
            <person name="Roberts W.R."/>
            <person name="Alverson A.J."/>
        </authorList>
    </citation>
    <scope>NUCLEOTIDE SEQUENCE [LARGE SCALE GENOMIC DNA]</scope>
    <source>
        <strain evidence="1 2">AJA276-08</strain>
    </source>
</reference>
<accession>A0ABD3NNA1</accession>
<sequence length="173" mass="19516">MLLLEYHAPLGRLLPRIKYRAAIHDGRRTHLLHDGWLGLDSVRHLARASPASSCDSRSRQHCSRFAILKRNHNATSVTRVRFFGIHHKDGLLHHVPTTAMIGDMVDCTTIEELAQNAYAIIWMSCPRRQVGVLVSAISRLLAKSKSGRKAIFEDSIIGMIRSMSSSTQYYAIR</sequence>
<dbReference type="Proteomes" id="UP001530315">
    <property type="component" value="Unassembled WGS sequence"/>
</dbReference>
<proteinExistence type="predicted"/>
<keyword evidence="2" id="KW-1185">Reference proteome</keyword>
<name>A0ABD3NNA1_9STRA</name>
<organism evidence="1 2">
    <name type="scientific">Stephanodiscus triporus</name>
    <dbReference type="NCBI Taxonomy" id="2934178"/>
    <lineage>
        <taxon>Eukaryota</taxon>
        <taxon>Sar</taxon>
        <taxon>Stramenopiles</taxon>
        <taxon>Ochrophyta</taxon>
        <taxon>Bacillariophyta</taxon>
        <taxon>Coscinodiscophyceae</taxon>
        <taxon>Thalassiosirophycidae</taxon>
        <taxon>Stephanodiscales</taxon>
        <taxon>Stephanodiscaceae</taxon>
        <taxon>Stephanodiscus</taxon>
    </lineage>
</organism>
<dbReference type="EMBL" id="JALLAZ020001422">
    <property type="protein sequence ID" value="KAL3775260.1"/>
    <property type="molecule type" value="Genomic_DNA"/>
</dbReference>
<gene>
    <name evidence="1" type="ORF">ACHAW5_006018</name>
</gene>